<dbReference type="UniPathway" id="UPA00958"/>
<dbReference type="InterPro" id="IPR039901">
    <property type="entry name" value="Kdotransferase"/>
</dbReference>
<sequence length="411" mass="47456">MYSLAIHLYAFVVALISPFHKKARLMRFGQWKTNSILREKIDRNAKYIWFHASSLGEFEQGRPMIEKIKAEHPEYKVLLTFFSPSGYEVRKNYKGADVICYLPFDTPFRVKKFLNLANPAIAIFIKYEFWGNYLRELRKRGIPVYIISAIFRPDQLFFQWFGKPYRKMLSYFNHLFVQDERSMKLLNEFGITNVTVTGDTRFDRVLDVRKQARELPFIERFLESKEGKRLIVMVAGSSWPQDEAIFIPYFHEHPEMKLIIAPHEIHREHLLSIEAMLKRPSVRLSEAHEDDLADKDCLIIDSFGLLSSIYRYGQIAYIGGGFGAGIHNTLEAAVYGMPVLFGPRYHKFKEAKDLIAVGGGFSITDDSSFRTKMDELLTDPTALETSGQAAGDFVKNSVGATDQILRQIHIR</sequence>
<dbReference type="RefSeq" id="WP_087342495.1">
    <property type="nucleotide sequence ID" value="NZ_JAQMQX010000002.1"/>
</dbReference>
<dbReference type="AlphaFoldDB" id="A0A1Y4ISF3"/>
<evidence type="ECO:0000256" key="4">
    <source>
        <dbReference type="ARBA" id="ARBA00022679"/>
    </source>
</evidence>
<comment type="function">
    <text evidence="8">Involved in lipopolysaccharide (LPS) biosynthesis. Catalyzes the transfer of 3-deoxy-D-manno-octulosonate (Kdo) residue(s) from CMP-Kdo to lipid IV(A), the tetraacyldisaccharide-1,4'-bisphosphate precursor of lipid A.</text>
</comment>
<dbReference type="EMBL" id="NFJX01000002">
    <property type="protein sequence ID" value="OUP21880.1"/>
    <property type="molecule type" value="Genomic_DNA"/>
</dbReference>
<name>A0A1Y4ISF3_PARDI</name>
<dbReference type="PANTHER" id="PTHR42755">
    <property type="entry name" value="3-DEOXY-MANNO-OCTULOSONATE CYTIDYLYLTRANSFERASE"/>
    <property type="match status" value="1"/>
</dbReference>
<dbReference type="Pfam" id="PF04413">
    <property type="entry name" value="Glycos_transf_N"/>
    <property type="match status" value="1"/>
</dbReference>
<comment type="caution">
    <text evidence="10">The sequence shown here is derived from an EMBL/GenBank/DDBJ whole genome shotgun (WGS) entry which is preliminary data.</text>
</comment>
<evidence type="ECO:0000259" key="9">
    <source>
        <dbReference type="Pfam" id="PF04413"/>
    </source>
</evidence>
<comment type="similarity">
    <text evidence="8">Belongs to the glycosyltransferase group 1 family.</text>
</comment>
<keyword evidence="8" id="KW-1003">Cell membrane</keyword>
<evidence type="ECO:0000256" key="6">
    <source>
        <dbReference type="ARBA" id="ARBA00049183"/>
    </source>
</evidence>
<evidence type="ECO:0000256" key="2">
    <source>
        <dbReference type="ARBA" id="ARBA00012621"/>
    </source>
</evidence>
<evidence type="ECO:0000256" key="3">
    <source>
        <dbReference type="ARBA" id="ARBA00019077"/>
    </source>
</evidence>
<comment type="pathway">
    <text evidence="1 8">Bacterial outer membrane biogenesis; LPS core biosynthesis.</text>
</comment>
<dbReference type="GO" id="GO:0043842">
    <property type="term" value="F:Kdo transferase activity"/>
    <property type="evidence" value="ECO:0007669"/>
    <property type="project" value="UniProtKB-EC"/>
</dbReference>
<dbReference type="Gene3D" id="3.40.50.11720">
    <property type="entry name" value="3-Deoxy-D-manno-octulosonic-acid transferase, N-terminal domain"/>
    <property type="match status" value="1"/>
</dbReference>
<evidence type="ECO:0000256" key="7">
    <source>
        <dbReference type="PIRSR" id="PIRSR639901-1"/>
    </source>
</evidence>
<evidence type="ECO:0000256" key="5">
    <source>
        <dbReference type="ARBA" id="ARBA00031445"/>
    </source>
</evidence>
<keyword evidence="8" id="KW-0472">Membrane</keyword>
<protein>
    <recommendedName>
        <fullName evidence="3 8">3-deoxy-D-manno-octulosonic acid transferase</fullName>
        <shortName evidence="8">Kdo transferase</shortName>
        <ecNumber evidence="2 8">2.4.99.12</ecNumber>
    </recommendedName>
    <alternativeName>
        <fullName evidence="5 8">Lipid IV(A) 3-deoxy-D-manno-octulosonic acid transferase</fullName>
    </alternativeName>
</protein>
<comment type="catalytic activity">
    <reaction evidence="6 8">
        <text>lipid IVA (E. coli) + CMP-3-deoxy-beta-D-manno-octulosonate = alpha-Kdo-(2-&gt;6)-lipid IVA (E. coli) + CMP + H(+)</text>
        <dbReference type="Rhea" id="RHEA:28066"/>
        <dbReference type="ChEBI" id="CHEBI:15378"/>
        <dbReference type="ChEBI" id="CHEBI:58603"/>
        <dbReference type="ChEBI" id="CHEBI:60364"/>
        <dbReference type="ChEBI" id="CHEBI:60377"/>
        <dbReference type="ChEBI" id="CHEBI:85987"/>
        <dbReference type="EC" id="2.4.99.12"/>
    </reaction>
</comment>
<dbReference type="Gene3D" id="3.40.50.2000">
    <property type="entry name" value="Glycogen Phosphorylase B"/>
    <property type="match status" value="1"/>
</dbReference>
<dbReference type="Proteomes" id="UP000195950">
    <property type="component" value="Unassembled WGS sequence"/>
</dbReference>
<dbReference type="GO" id="GO:0005886">
    <property type="term" value="C:plasma membrane"/>
    <property type="evidence" value="ECO:0007669"/>
    <property type="project" value="UniProtKB-SubCell"/>
</dbReference>
<evidence type="ECO:0000313" key="11">
    <source>
        <dbReference type="Proteomes" id="UP000195950"/>
    </source>
</evidence>
<evidence type="ECO:0000313" key="10">
    <source>
        <dbReference type="EMBL" id="OUP21880.1"/>
    </source>
</evidence>
<comment type="subcellular location">
    <subcellularLocation>
        <location evidence="8">Cell membrane</location>
    </subcellularLocation>
</comment>
<keyword evidence="4 8" id="KW-0808">Transferase</keyword>
<organism evidence="10 11">
    <name type="scientific">Parabacteroides distasonis</name>
    <dbReference type="NCBI Taxonomy" id="823"/>
    <lineage>
        <taxon>Bacteria</taxon>
        <taxon>Pseudomonadati</taxon>
        <taxon>Bacteroidota</taxon>
        <taxon>Bacteroidia</taxon>
        <taxon>Bacteroidales</taxon>
        <taxon>Tannerellaceae</taxon>
        <taxon>Parabacteroides</taxon>
    </lineage>
</organism>
<evidence type="ECO:0000256" key="8">
    <source>
        <dbReference type="RuleBase" id="RU365103"/>
    </source>
</evidence>
<dbReference type="GO" id="GO:0009244">
    <property type="term" value="P:lipopolysaccharide core region biosynthetic process"/>
    <property type="evidence" value="ECO:0007669"/>
    <property type="project" value="UniProtKB-UniRule"/>
</dbReference>
<proteinExistence type="inferred from homology"/>
<feature type="domain" description="3-deoxy-D-manno-octulosonic-acid transferase N-terminal" evidence="9">
    <location>
        <begin position="40"/>
        <end position="203"/>
    </location>
</feature>
<accession>A0A1Y4ISF3</accession>
<dbReference type="PANTHER" id="PTHR42755:SF1">
    <property type="entry name" value="3-DEOXY-D-MANNO-OCTULOSONIC ACID TRANSFERASE, MITOCHONDRIAL-RELATED"/>
    <property type="match status" value="1"/>
</dbReference>
<feature type="active site" description="Proton acceptor" evidence="7">
    <location>
        <position position="57"/>
    </location>
</feature>
<dbReference type="EC" id="2.4.99.12" evidence="2 8"/>
<dbReference type="InterPro" id="IPR007507">
    <property type="entry name" value="Glycos_transf_N"/>
</dbReference>
<gene>
    <name evidence="10" type="ORF">B5F32_02415</name>
</gene>
<reference evidence="11" key="1">
    <citation type="submission" date="2017-04" db="EMBL/GenBank/DDBJ databases">
        <title>Function of individual gut microbiota members based on whole genome sequencing of pure cultures obtained from chicken caecum.</title>
        <authorList>
            <person name="Medvecky M."/>
            <person name="Cejkova D."/>
            <person name="Polansky O."/>
            <person name="Karasova D."/>
            <person name="Kubasova T."/>
            <person name="Cizek A."/>
            <person name="Rychlik I."/>
        </authorList>
    </citation>
    <scope>NUCLEOTIDE SEQUENCE [LARGE SCALE GENOMIC DNA]</scope>
    <source>
        <strain evidence="11">An199</strain>
    </source>
</reference>
<dbReference type="InterPro" id="IPR038107">
    <property type="entry name" value="Glycos_transf_N_sf"/>
</dbReference>
<keyword evidence="8" id="KW-0448">Lipopolysaccharide biosynthesis</keyword>
<dbReference type="SUPFAM" id="SSF53756">
    <property type="entry name" value="UDP-Glycosyltransferase/glycogen phosphorylase"/>
    <property type="match status" value="1"/>
</dbReference>
<evidence type="ECO:0000256" key="1">
    <source>
        <dbReference type="ARBA" id="ARBA00004713"/>
    </source>
</evidence>
<dbReference type="GO" id="GO:0009245">
    <property type="term" value="P:lipid A biosynthetic process"/>
    <property type="evidence" value="ECO:0007669"/>
    <property type="project" value="TreeGrafter"/>
</dbReference>